<dbReference type="NCBIfam" id="NF001379">
    <property type="entry name" value="PRK00279.1-1"/>
    <property type="match status" value="1"/>
</dbReference>
<dbReference type="KEGG" id="asip:AQUSIP_11500"/>
<keyword evidence="4 5" id="KW-0418">Kinase</keyword>
<dbReference type="GO" id="GO:0005524">
    <property type="term" value="F:ATP binding"/>
    <property type="evidence" value="ECO:0007669"/>
    <property type="project" value="UniProtKB-UniRule"/>
</dbReference>
<dbReference type="CDD" id="cd01428">
    <property type="entry name" value="ADK"/>
    <property type="match status" value="1"/>
</dbReference>
<comment type="caution">
    <text evidence="5">Lacks conserved residue(s) required for the propagation of feature annotation.</text>
</comment>
<dbReference type="Pfam" id="PF00406">
    <property type="entry name" value="ADK"/>
    <property type="match status" value="1"/>
</dbReference>
<evidence type="ECO:0000256" key="5">
    <source>
        <dbReference type="HAMAP-Rule" id="MF_00235"/>
    </source>
</evidence>
<keyword evidence="10" id="KW-1185">Reference proteome</keyword>
<feature type="binding site" evidence="5">
    <location>
        <position position="41"/>
    </location>
    <ligand>
        <name>AMP</name>
        <dbReference type="ChEBI" id="CHEBI:456215"/>
    </ligand>
</feature>
<organism evidence="9 10">
    <name type="scientific">Aquicella siphonis</name>
    <dbReference type="NCBI Taxonomy" id="254247"/>
    <lineage>
        <taxon>Bacteria</taxon>
        <taxon>Pseudomonadati</taxon>
        <taxon>Pseudomonadota</taxon>
        <taxon>Gammaproteobacteria</taxon>
        <taxon>Legionellales</taxon>
        <taxon>Coxiellaceae</taxon>
        <taxon>Aquicella</taxon>
    </lineage>
</organism>
<keyword evidence="2 5" id="KW-0545">Nucleotide biosynthesis</keyword>
<comment type="subunit">
    <text evidence="5 7">Monomer.</text>
</comment>
<proteinExistence type="inferred from homology"/>
<dbReference type="SUPFAM" id="SSF52540">
    <property type="entry name" value="P-loop containing nucleoside triphosphate hydrolases"/>
    <property type="match status" value="1"/>
</dbReference>
<evidence type="ECO:0000313" key="10">
    <source>
        <dbReference type="Proteomes" id="UP000324194"/>
    </source>
</evidence>
<dbReference type="PROSITE" id="PS00113">
    <property type="entry name" value="ADENYLATE_KINASE"/>
    <property type="match status" value="1"/>
</dbReference>
<dbReference type="GO" id="GO:0044209">
    <property type="term" value="P:AMP salvage"/>
    <property type="evidence" value="ECO:0007669"/>
    <property type="project" value="UniProtKB-UniRule"/>
</dbReference>
<evidence type="ECO:0000313" key="9">
    <source>
        <dbReference type="EMBL" id="VVC75853.1"/>
    </source>
</evidence>
<dbReference type="InterPro" id="IPR006259">
    <property type="entry name" value="Adenyl_kin_sub"/>
</dbReference>
<comment type="function">
    <text evidence="5">Catalyzes the reversible transfer of the terminal phosphate group between ATP and AMP. Plays an important role in cellular energy homeostasis and in adenine nucleotide metabolism.</text>
</comment>
<comment type="catalytic activity">
    <reaction evidence="5 7">
        <text>AMP + ATP = 2 ADP</text>
        <dbReference type="Rhea" id="RHEA:12973"/>
        <dbReference type="ChEBI" id="CHEBI:30616"/>
        <dbReference type="ChEBI" id="CHEBI:456215"/>
        <dbReference type="ChEBI" id="CHEBI:456216"/>
        <dbReference type="EC" id="2.7.4.3"/>
    </reaction>
</comment>
<feature type="region of interest" description="NMP" evidence="5">
    <location>
        <begin position="35"/>
        <end position="64"/>
    </location>
</feature>
<sequence>MGVGSMRLILLGCPGAGKGTQAKLIGERYHIPPISTGDILRNAIQQATELGKRVKTIVESGRLVPDDIVIDLVEDRIRQPDCKNGFLLDGFPRTVAQAEALQRLTPLDYVIDIDVPEEEVVKRLSGRRIHPGSGRIYHIHYNPPRTAGQDDITGEVLIQRPDDSEETVRKRLTVYQTQTHPLREYYAHPVERGGTRHPQYVKIDGTGSVDEIKNKIFTLLDKRKETIK</sequence>
<evidence type="ECO:0000256" key="7">
    <source>
        <dbReference type="RuleBase" id="RU003331"/>
    </source>
</evidence>
<dbReference type="PANTHER" id="PTHR23359">
    <property type="entry name" value="NUCLEOTIDE KINASE"/>
    <property type="match status" value="1"/>
</dbReference>
<feature type="binding site" evidence="5">
    <location>
        <position position="207"/>
    </location>
    <ligand>
        <name>ATP</name>
        <dbReference type="ChEBI" id="CHEBI:30616"/>
    </ligand>
</feature>
<evidence type="ECO:0000256" key="3">
    <source>
        <dbReference type="ARBA" id="ARBA00022741"/>
    </source>
</evidence>
<dbReference type="InterPro" id="IPR027417">
    <property type="entry name" value="P-loop_NTPase"/>
</dbReference>
<feature type="binding site" evidence="5">
    <location>
        <begin position="90"/>
        <end position="93"/>
    </location>
    <ligand>
        <name>AMP</name>
        <dbReference type="ChEBI" id="CHEBI:456215"/>
    </ligand>
</feature>
<gene>
    <name evidence="5 9" type="primary">adk</name>
    <name evidence="9" type="ORF">AQUSIP_11500</name>
</gene>
<feature type="binding site" evidence="5">
    <location>
        <begin position="15"/>
        <end position="20"/>
    </location>
    <ligand>
        <name>ATP</name>
        <dbReference type="ChEBI" id="CHEBI:30616"/>
    </ligand>
</feature>
<comment type="domain">
    <text evidence="5">Consists of three domains, a large central CORE domain and two small peripheral domains, NMPbind and LID, which undergo movements during catalysis. The LID domain closes over the site of phosphoryl transfer upon ATP binding. Assembling and dissambling the active center during each catalytic cycle provides an effective means to prevent ATP hydrolysis.</text>
</comment>
<dbReference type="FunFam" id="3.40.50.300:FF:000106">
    <property type="entry name" value="Adenylate kinase mitochondrial"/>
    <property type="match status" value="1"/>
</dbReference>
<feature type="region of interest" description="LID" evidence="5">
    <location>
        <begin position="126"/>
        <end position="163"/>
    </location>
</feature>
<name>A0A5E4PHK6_9COXI</name>
<dbReference type="AlphaFoldDB" id="A0A5E4PHK6"/>
<dbReference type="InterPro" id="IPR033690">
    <property type="entry name" value="Adenylat_kinase_CS"/>
</dbReference>
<dbReference type="PRINTS" id="PR00094">
    <property type="entry name" value="ADENYLTKNASE"/>
</dbReference>
<evidence type="ECO:0000256" key="4">
    <source>
        <dbReference type="ARBA" id="ARBA00022777"/>
    </source>
</evidence>
<dbReference type="GO" id="GO:0004017">
    <property type="term" value="F:AMP kinase activity"/>
    <property type="evidence" value="ECO:0007669"/>
    <property type="project" value="UniProtKB-UniRule"/>
</dbReference>
<evidence type="ECO:0000256" key="2">
    <source>
        <dbReference type="ARBA" id="ARBA00022727"/>
    </source>
</evidence>
<keyword evidence="1 5" id="KW-0808">Transferase</keyword>
<dbReference type="NCBIfam" id="NF001381">
    <property type="entry name" value="PRK00279.1-3"/>
    <property type="match status" value="1"/>
</dbReference>
<accession>A0A5E4PHK6</accession>
<feature type="domain" description="Adenylate kinase active site lid" evidence="8">
    <location>
        <begin position="127"/>
        <end position="162"/>
    </location>
</feature>
<feature type="binding site" evidence="5">
    <location>
        <position position="127"/>
    </location>
    <ligand>
        <name>ATP</name>
        <dbReference type="ChEBI" id="CHEBI:30616"/>
    </ligand>
</feature>
<keyword evidence="5 7" id="KW-0067">ATP-binding</keyword>
<dbReference type="EC" id="2.7.4.3" evidence="5 7"/>
<dbReference type="NCBIfam" id="NF001380">
    <property type="entry name" value="PRK00279.1-2"/>
    <property type="match status" value="1"/>
</dbReference>
<dbReference type="Proteomes" id="UP000324194">
    <property type="component" value="Chromosome 1"/>
</dbReference>
<dbReference type="GO" id="GO:0005737">
    <property type="term" value="C:cytoplasm"/>
    <property type="evidence" value="ECO:0007669"/>
    <property type="project" value="UniProtKB-SubCell"/>
</dbReference>
<dbReference type="Gene3D" id="3.40.50.300">
    <property type="entry name" value="P-loop containing nucleotide triphosphate hydrolases"/>
    <property type="match status" value="1"/>
</dbReference>
<feature type="binding site" evidence="5">
    <location>
        <position position="36"/>
    </location>
    <ligand>
        <name>AMP</name>
        <dbReference type="ChEBI" id="CHEBI:456215"/>
    </ligand>
</feature>
<dbReference type="NCBIfam" id="NF011100">
    <property type="entry name" value="PRK14527.1"/>
    <property type="match status" value="1"/>
</dbReference>
<dbReference type="Pfam" id="PF05191">
    <property type="entry name" value="ADK_lid"/>
    <property type="match status" value="1"/>
</dbReference>
<evidence type="ECO:0000256" key="1">
    <source>
        <dbReference type="ARBA" id="ARBA00022679"/>
    </source>
</evidence>
<comment type="subcellular location">
    <subcellularLocation>
        <location evidence="5 7">Cytoplasm</location>
    </subcellularLocation>
</comment>
<comment type="similarity">
    <text evidence="5 6">Belongs to the adenylate kinase family.</text>
</comment>
<dbReference type="InterPro" id="IPR007862">
    <property type="entry name" value="Adenylate_kinase_lid-dom"/>
</dbReference>
<feature type="binding site" evidence="5">
    <location>
        <position position="97"/>
    </location>
    <ligand>
        <name>AMP</name>
        <dbReference type="ChEBI" id="CHEBI:456215"/>
    </ligand>
</feature>
<dbReference type="HAMAP" id="MF_00235">
    <property type="entry name" value="Adenylate_kinase_Adk"/>
    <property type="match status" value="1"/>
</dbReference>
<feature type="binding site" evidence="5">
    <location>
        <begin position="136"/>
        <end position="137"/>
    </location>
    <ligand>
        <name>ATP</name>
        <dbReference type="ChEBI" id="CHEBI:30616"/>
    </ligand>
</feature>
<reference evidence="9 10" key="1">
    <citation type="submission" date="2019-08" db="EMBL/GenBank/DDBJ databases">
        <authorList>
            <person name="Guy L."/>
        </authorList>
    </citation>
    <scope>NUCLEOTIDE SEQUENCE [LARGE SCALE GENOMIC DNA]</scope>
    <source>
        <strain evidence="9 10">SGT-108</strain>
    </source>
</reference>
<evidence type="ECO:0000259" key="8">
    <source>
        <dbReference type="Pfam" id="PF05191"/>
    </source>
</evidence>
<dbReference type="UniPathway" id="UPA00588">
    <property type="reaction ID" value="UER00649"/>
</dbReference>
<feature type="binding site" evidence="5">
    <location>
        <begin position="62"/>
        <end position="64"/>
    </location>
    <ligand>
        <name>AMP</name>
        <dbReference type="ChEBI" id="CHEBI:456215"/>
    </ligand>
</feature>
<protein>
    <recommendedName>
        <fullName evidence="5 7">Adenylate kinase</fullName>
        <shortName evidence="5">AK</shortName>
        <ecNumber evidence="5 7">2.7.4.3</ecNumber>
    </recommendedName>
    <alternativeName>
        <fullName evidence="5">ATP-AMP transphosphorylase</fullName>
    </alternativeName>
    <alternativeName>
        <fullName evidence="5">ATP:AMP phosphotransferase</fullName>
    </alternativeName>
    <alternativeName>
        <fullName evidence="5">Adenylate monophosphate kinase</fullName>
    </alternativeName>
</protein>
<comment type="pathway">
    <text evidence="5">Purine metabolism; AMP biosynthesis via salvage pathway; AMP from ADP: step 1/1.</text>
</comment>
<dbReference type="EMBL" id="LR699119">
    <property type="protein sequence ID" value="VVC75853.1"/>
    <property type="molecule type" value="Genomic_DNA"/>
</dbReference>
<evidence type="ECO:0000256" key="6">
    <source>
        <dbReference type="RuleBase" id="RU003330"/>
    </source>
</evidence>
<keyword evidence="5" id="KW-0963">Cytoplasm</keyword>
<feature type="binding site" evidence="5">
    <location>
        <position position="160"/>
    </location>
    <ligand>
        <name>AMP</name>
        <dbReference type="ChEBI" id="CHEBI:456215"/>
    </ligand>
</feature>
<feature type="binding site" evidence="5">
    <location>
        <position position="171"/>
    </location>
    <ligand>
        <name>AMP</name>
        <dbReference type="ChEBI" id="CHEBI:456215"/>
    </ligand>
</feature>
<keyword evidence="3 5" id="KW-0547">Nucleotide-binding</keyword>
<dbReference type="NCBIfam" id="TIGR01351">
    <property type="entry name" value="adk"/>
    <property type="match status" value="1"/>
</dbReference>
<dbReference type="InterPro" id="IPR000850">
    <property type="entry name" value="Adenylat/UMP-CMP_kin"/>
</dbReference>